<evidence type="ECO:0000256" key="6">
    <source>
        <dbReference type="ARBA" id="ARBA00023136"/>
    </source>
</evidence>
<feature type="region of interest" description="Disordered" evidence="8">
    <location>
        <begin position="650"/>
        <end position="672"/>
    </location>
</feature>
<dbReference type="InterPro" id="IPR008516">
    <property type="entry name" value="Na/K-Atpase_Interacting"/>
</dbReference>
<protein>
    <recommendedName>
        <fullName evidence="7">Sodium/potassium-transporting ATPase subunit beta-1-interacting protein</fullName>
        <shortName evidence="7">Na(+)/K(+)-transporting ATPase subunit beta-1-interacting protein</shortName>
    </recommendedName>
</protein>
<keyword evidence="5 7" id="KW-1133">Transmembrane helix</keyword>
<evidence type="ECO:0000256" key="8">
    <source>
        <dbReference type="SAM" id="MobiDB-lite"/>
    </source>
</evidence>
<evidence type="ECO:0000256" key="1">
    <source>
        <dbReference type="ARBA" id="ARBA00004651"/>
    </source>
</evidence>
<dbReference type="Proteomes" id="UP001239994">
    <property type="component" value="Unassembled WGS sequence"/>
</dbReference>
<keyword evidence="6 7" id="KW-0472">Membrane</keyword>
<dbReference type="PANTHER" id="PTHR13084:SF3">
    <property type="entry name" value="SODIUM_POTASSIUM-TRANSPORTING ATPASE SUBUNIT BETA-1-INTERACTING PROTEIN 2"/>
    <property type="match status" value="1"/>
</dbReference>
<feature type="region of interest" description="Disordered" evidence="8">
    <location>
        <begin position="51"/>
        <end position="70"/>
    </location>
</feature>
<feature type="region of interest" description="Disordered" evidence="8">
    <location>
        <begin position="460"/>
        <end position="486"/>
    </location>
</feature>
<comment type="subcellular location">
    <subcellularLocation>
        <location evidence="1 7">Cell membrane</location>
        <topology evidence="1 7">Multi-pass membrane protein</topology>
    </subcellularLocation>
</comment>
<name>A0AAD8ZAP1_9TELE</name>
<evidence type="ECO:0000256" key="4">
    <source>
        <dbReference type="ARBA" id="ARBA00022692"/>
    </source>
</evidence>
<comment type="caution">
    <text evidence="7">Lacks conserved residue(s) required for the propagation of feature annotation.</text>
</comment>
<sequence length="1077" mass="115140">MLSVAHSLGGCVHVPGRPRVWTAASVRGSGGGEAASQQLLRGPGPLCRQCGVGSVPPPHGAESTPEARSPSPIYEAQFRGAGAQQGPGSGTRRGGLSPSLLPRDLGIFGVTATHVEQDPSVARSPWAVAVADALWPLSVACNCETPWLVRIVSPQGWLSLPPGHNFHLISGYDNDSEGCDLCEWFVCAVMGRQAVGFLLAQRRRVETKGLGDLRSSTGALQQACQRWGSLISISLLEDGSFAAPSGTGPDPIPPPVSRAVSVSDCAALQDLIPPATLVQGWGRGGDPNSSGPIRPPSELLEEISILERQIFDFLGYQWAPILTNFVHIITVILGLFGTVQFRPRYVTGYAVWLVLWVTWNIFIICFYLEVGDLSKTANLSWEIASKSLQVWGSILALVLQGDIRAHSAGKREANSTRRPDFRFRCGLEGSMRAITGGSVPELKCQRGVSEGGIAWGGRRELITQQPPPERKQTRTSRAQISSSTKQMEQENVAELFRVSGNACRREQAHLHKHARGAARRLLSASLETSAILSNFRTEGPPSPPMQQIHPCRVNPCRAGSSGCFSALRIFQGRLCRCTSQTLRHICGRDAETAAALPRNGARQIRFIHQLLRHPSLKLLKSRQTQAPEVLEGSLAPGWRSRVDCTSCFGESPEDESMSGGGRGSRLSSPTQSNPAVSLTGFVCLLYVASALDRCQPEHMASSDPLTPSPIPLAAARGGLSPPHLAWGAAPINLFSPNKRTGTSVFDSLPPSSGRSEVIHRAVGRGSVRVTAPPATAAWELGACDWSPPPVHALAQAGGRRSSLSDEAHLLNGWQRCDLFHGGEVLCYGASSSILGLQRPRFSEVLGMLVPELPLGLPQPTSVLKDTYQQALGMDTDLIMTFNISMHRSWWMENGPGCKVTPVTPPPSWAPEDHRYISIAGCALEYQYVEVAHSSVQIVLAVSVPIPHPRPAPPPLPLPPANPGTGAAAFLPLRGLGIGACTLGLFALGGGVSSSGDNTSFQVTRGSSLAPGRRALGRALGAGGSSFSEPLAGFIYACYVVKLISEEEDSFDFIGGFDSYGYQGPQKTSHLQLQPMYM</sequence>
<keyword evidence="10" id="KW-1185">Reference proteome</keyword>
<comment type="caution">
    <text evidence="9">The sequence shown here is derived from an EMBL/GenBank/DDBJ whole genome shotgun (WGS) entry which is preliminary data.</text>
</comment>
<comment type="similarity">
    <text evidence="2 7">Belongs to the NKAIN family.</text>
</comment>
<dbReference type="GO" id="GO:0002028">
    <property type="term" value="P:regulation of sodium ion transport"/>
    <property type="evidence" value="ECO:0007669"/>
    <property type="project" value="UniProtKB-UniRule"/>
</dbReference>
<organism evidence="9 10">
    <name type="scientific">Electrophorus voltai</name>
    <dbReference type="NCBI Taxonomy" id="2609070"/>
    <lineage>
        <taxon>Eukaryota</taxon>
        <taxon>Metazoa</taxon>
        <taxon>Chordata</taxon>
        <taxon>Craniata</taxon>
        <taxon>Vertebrata</taxon>
        <taxon>Euteleostomi</taxon>
        <taxon>Actinopterygii</taxon>
        <taxon>Neopterygii</taxon>
        <taxon>Teleostei</taxon>
        <taxon>Ostariophysi</taxon>
        <taxon>Gymnotiformes</taxon>
        <taxon>Gymnotoidei</taxon>
        <taxon>Gymnotidae</taxon>
        <taxon>Electrophorus</taxon>
    </lineage>
</organism>
<gene>
    <name evidence="9" type="ORF">P4O66_009234</name>
</gene>
<evidence type="ECO:0000313" key="9">
    <source>
        <dbReference type="EMBL" id="KAK1796153.1"/>
    </source>
</evidence>
<accession>A0AAD8ZAP1</accession>
<proteinExistence type="inferred from homology"/>
<feature type="compositionally biased region" description="Polar residues" evidence="8">
    <location>
        <begin position="475"/>
        <end position="486"/>
    </location>
</feature>
<dbReference type="EMBL" id="JAROKS010000015">
    <property type="protein sequence ID" value="KAK1796153.1"/>
    <property type="molecule type" value="Genomic_DNA"/>
</dbReference>
<evidence type="ECO:0000256" key="3">
    <source>
        <dbReference type="ARBA" id="ARBA00022475"/>
    </source>
</evidence>
<reference evidence="9" key="1">
    <citation type="submission" date="2023-03" db="EMBL/GenBank/DDBJ databases">
        <title>Electrophorus voltai genome.</title>
        <authorList>
            <person name="Bian C."/>
        </authorList>
    </citation>
    <scope>NUCLEOTIDE SEQUENCE</scope>
    <source>
        <strain evidence="9">CB-2022</strain>
        <tissue evidence="9">Muscle</tissue>
    </source>
</reference>
<feature type="transmembrane region" description="Helical" evidence="7">
    <location>
        <begin position="349"/>
        <end position="370"/>
    </location>
</feature>
<keyword evidence="3 7" id="KW-1003">Cell membrane</keyword>
<dbReference type="Pfam" id="PF05640">
    <property type="entry name" value="NKAIN"/>
    <property type="match status" value="3"/>
</dbReference>
<evidence type="ECO:0000256" key="7">
    <source>
        <dbReference type="RuleBase" id="RU368041"/>
    </source>
</evidence>
<dbReference type="GO" id="GO:0005886">
    <property type="term" value="C:plasma membrane"/>
    <property type="evidence" value="ECO:0007669"/>
    <property type="project" value="UniProtKB-SubCell"/>
</dbReference>
<dbReference type="AlphaFoldDB" id="A0AAD8ZAP1"/>
<feature type="transmembrane region" description="Helical" evidence="7">
    <location>
        <begin position="318"/>
        <end position="337"/>
    </location>
</feature>
<dbReference type="PANTHER" id="PTHR13084">
    <property type="entry name" value="T-CELL LYMPHOMA BREAKPOINT-ASSOCIATED TARGET 1-RELATED"/>
    <property type="match status" value="1"/>
</dbReference>
<evidence type="ECO:0000256" key="2">
    <source>
        <dbReference type="ARBA" id="ARBA00006364"/>
    </source>
</evidence>
<evidence type="ECO:0000256" key="5">
    <source>
        <dbReference type="ARBA" id="ARBA00022989"/>
    </source>
</evidence>
<keyword evidence="4 7" id="KW-0812">Transmembrane</keyword>
<evidence type="ECO:0000313" key="10">
    <source>
        <dbReference type="Proteomes" id="UP001239994"/>
    </source>
</evidence>